<evidence type="ECO:0000256" key="6">
    <source>
        <dbReference type="SAM" id="SignalP"/>
    </source>
</evidence>
<keyword evidence="2" id="KW-0964">Secreted</keyword>
<dbReference type="InterPro" id="IPR011489">
    <property type="entry name" value="EMI_domain"/>
</dbReference>
<dbReference type="PANTHER" id="PTHR15427">
    <property type="entry name" value="EMILIN ELASTIN MICROFIBRIL INTERFACE-LOCATED PROTEIN ELASTIN MICROFIBRIL INTERFACER"/>
    <property type="match status" value="1"/>
</dbReference>
<feature type="region of interest" description="Disordered" evidence="5">
    <location>
        <begin position="158"/>
        <end position="320"/>
    </location>
</feature>
<sequence>MKLALLLPWACCCLCGSALATGFLYPFPAAALQQHGYPEPGAGSPGSGYGSRRHWCHHTVTRTVSCQVQNGSETVVQRVYQSCRWPGPCANLVSYRTLIRPTYRVSYRTVTALEWRCCPGFTGSNCEEECMNCTRLSDMSERLTTLEAKVLLLEAAEQPAGPGNDLPVPQSTLPPWNEDFLPDAIPLAHPGPRRRRPTGPAGPPGQTGPPGPAGPPGSKGDRGQAGEKGPAGPPGLLGPPGPRGLPGEMGRPGPPGPPGPAGSPAFPPNSPQGVLYSLQPPTDKGDGDSQLASAAVDTVLAGVPGPRGPPGPPGKCTGQPHSLAGTGYPLGAWPGPQSLVGPVRGPWPWQGTGDWVCPNPHVWLEVSSLASGWQLPCGTGHRNCKYFCSGLPPCGPRVYGVGRQGVSTGVALGAGRPGAYERQETLGLLAETRGTGAGDGPGAPGGWILGLA</sequence>
<feature type="compositionally biased region" description="Pro residues" evidence="5">
    <location>
        <begin position="231"/>
        <end position="243"/>
    </location>
</feature>
<accession>A0A8C0MCS8</accession>
<evidence type="ECO:0000313" key="8">
    <source>
        <dbReference type="Ensembl" id="ENSCAFP00030009757.1"/>
    </source>
</evidence>
<protein>
    <submittedName>
        <fullName evidence="8">Collagen type XXVI alpha 1 chain</fullName>
    </submittedName>
</protein>
<dbReference type="PROSITE" id="PS51041">
    <property type="entry name" value="EMI"/>
    <property type="match status" value="1"/>
</dbReference>
<dbReference type="GO" id="GO:0005576">
    <property type="term" value="C:extracellular region"/>
    <property type="evidence" value="ECO:0007669"/>
    <property type="project" value="UniProtKB-SubCell"/>
</dbReference>
<feature type="compositionally biased region" description="Pro residues" evidence="5">
    <location>
        <begin position="252"/>
        <end position="270"/>
    </location>
</feature>
<evidence type="ECO:0000256" key="2">
    <source>
        <dbReference type="ARBA" id="ARBA00022525"/>
    </source>
</evidence>
<keyword evidence="4" id="KW-1015">Disulfide bond</keyword>
<dbReference type="AlphaFoldDB" id="A0A8C0MCS8"/>
<dbReference type="Ensembl" id="ENSCAFT00030011160.1">
    <property type="protein sequence ID" value="ENSCAFP00030009757.1"/>
    <property type="gene ID" value="ENSCAFG00030006051.1"/>
</dbReference>
<feature type="compositionally biased region" description="Pro residues" evidence="5">
    <location>
        <begin position="200"/>
        <end position="215"/>
    </location>
</feature>
<dbReference type="InterPro" id="IPR008160">
    <property type="entry name" value="Collagen"/>
</dbReference>
<gene>
    <name evidence="8" type="primary">COL26A1</name>
</gene>
<name>A0A8C0MCS8_CANLF</name>
<organism evidence="8 9">
    <name type="scientific">Canis lupus familiaris</name>
    <name type="common">Dog</name>
    <name type="synonym">Canis familiaris</name>
    <dbReference type="NCBI Taxonomy" id="9615"/>
    <lineage>
        <taxon>Eukaryota</taxon>
        <taxon>Metazoa</taxon>
        <taxon>Chordata</taxon>
        <taxon>Craniata</taxon>
        <taxon>Vertebrata</taxon>
        <taxon>Euteleostomi</taxon>
        <taxon>Mammalia</taxon>
        <taxon>Eutheria</taxon>
        <taxon>Laurasiatheria</taxon>
        <taxon>Carnivora</taxon>
        <taxon>Caniformia</taxon>
        <taxon>Canidae</taxon>
        <taxon>Canis</taxon>
    </lineage>
</organism>
<evidence type="ECO:0000313" key="9">
    <source>
        <dbReference type="Proteomes" id="UP000694429"/>
    </source>
</evidence>
<reference evidence="8" key="1">
    <citation type="submission" date="2019-03" db="EMBL/GenBank/DDBJ databases">
        <authorList>
            <person name="Warren W.C."/>
            <person name="Johnson G.S."/>
        </authorList>
    </citation>
    <scope>NUCLEOTIDE SEQUENCE [LARGE SCALE GENOMIC DNA]</scope>
    <source>
        <strain evidence="8">Basenji</strain>
    </source>
</reference>
<feature type="chain" id="PRO_5034828641" evidence="6">
    <location>
        <begin position="21"/>
        <end position="452"/>
    </location>
</feature>
<evidence type="ECO:0000256" key="3">
    <source>
        <dbReference type="ARBA" id="ARBA00022729"/>
    </source>
</evidence>
<evidence type="ECO:0000256" key="1">
    <source>
        <dbReference type="ARBA" id="ARBA00004613"/>
    </source>
</evidence>
<evidence type="ECO:0000256" key="5">
    <source>
        <dbReference type="SAM" id="MobiDB-lite"/>
    </source>
</evidence>
<feature type="signal peptide" evidence="6">
    <location>
        <begin position="1"/>
        <end position="20"/>
    </location>
</feature>
<dbReference type="PANTHER" id="PTHR15427:SF19">
    <property type="entry name" value="COLLAGEN ALPHA-1(XXVI) CHAIN"/>
    <property type="match status" value="1"/>
</dbReference>
<dbReference type="Pfam" id="PF07546">
    <property type="entry name" value="EMI"/>
    <property type="match status" value="1"/>
</dbReference>
<reference evidence="8" key="2">
    <citation type="submission" date="2025-08" db="UniProtKB">
        <authorList>
            <consortium name="Ensembl"/>
        </authorList>
    </citation>
    <scope>IDENTIFICATION</scope>
</reference>
<proteinExistence type="predicted"/>
<dbReference type="Proteomes" id="UP000694429">
    <property type="component" value="Chromosome 6"/>
</dbReference>
<comment type="subcellular location">
    <subcellularLocation>
        <location evidence="1">Secreted</location>
    </subcellularLocation>
</comment>
<evidence type="ECO:0000259" key="7">
    <source>
        <dbReference type="PROSITE" id="PS51041"/>
    </source>
</evidence>
<dbReference type="InterPro" id="IPR050392">
    <property type="entry name" value="Collagen/C1q_domain"/>
</dbReference>
<feature type="domain" description="EMI" evidence="7">
    <location>
        <begin position="52"/>
        <end position="128"/>
    </location>
</feature>
<dbReference type="Pfam" id="PF01391">
    <property type="entry name" value="Collagen"/>
    <property type="match status" value="1"/>
</dbReference>
<evidence type="ECO:0000256" key="4">
    <source>
        <dbReference type="ARBA" id="ARBA00023157"/>
    </source>
</evidence>
<keyword evidence="3 6" id="KW-0732">Signal</keyword>